<name>A0ABY8N938_9GAMM</name>
<feature type="domain" description="Type II secretion system protein GspF" evidence="7">
    <location>
        <begin position="155"/>
        <end position="280"/>
    </location>
</feature>
<feature type="transmembrane region" description="Helical" evidence="6">
    <location>
        <begin position="91"/>
        <end position="112"/>
    </location>
</feature>
<dbReference type="InterPro" id="IPR018076">
    <property type="entry name" value="T2SS_GspF_dom"/>
</dbReference>
<dbReference type="PANTHER" id="PTHR35007:SF2">
    <property type="entry name" value="PILUS ASSEMBLE PROTEIN"/>
    <property type="match status" value="1"/>
</dbReference>
<dbReference type="Proteomes" id="UP001236500">
    <property type="component" value="Chromosome"/>
</dbReference>
<evidence type="ECO:0000313" key="8">
    <source>
        <dbReference type="EMBL" id="WGL15419.1"/>
    </source>
</evidence>
<evidence type="ECO:0000256" key="1">
    <source>
        <dbReference type="ARBA" id="ARBA00004651"/>
    </source>
</evidence>
<evidence type="ECO:0000259" key="7">
    <source>
        <dbReference type="Pfam" id="PF00482"/>
    </source>
</evidence>
<accession>A0ABY8N938</accession>
<comment type="subcellular location">
    <subcellularLocation>
        <location evidence="1">Cell membrane</location>
        <topology evidence="1">Multi-pass membrane protein</topology>
    </subcellularLocation>
</comment>
<reference evidence="8 9" key="1">
    <citation type="submission" date="2023-02" db="EMBL/GenBank/DDBJ databases">
        <title>Description and genomic characterization of Microbulbifer bruguierae sp. nov., isolated from the sediment of mangrove plant Bruguiera sexangula.</title>
        <authorList>
            <person name="Long M."/>
        </authorList>
    </citation>
    <scope>NUCLEOTIDE SEQUENCE [LARGE SCALE GENOMIC DNA]</scope>
    <source>
        <strain evidence="8 9">H12</strain>
    </source>
</reference>
<keyword evidence="9" id="KW-1185">Reference proteome</keyword>
<evidence type="ECO:0000256" key="2">
    <source>
        <dbReference type="ARBA" id="ARBA00022475"/>
    </source>
</evidence>
<evidence type="ECO:0000256" key="5">
    <source>
        <dbReference type="ARBA" id="ARBA00023136"/>
    </source>
</evidence>
<keyword evidence="3 6" id="KW-0812">Transmembrane</keyword>
<keyword evidence="2" id="KW-1003">Cell membrane</keyword>
<evidence type="ECO:0000256" key="4">
    <source>
        <dbReference type="ARBA" id="ARBA00022989"/>
    </source>
</evidence>
<feature type="transmembrane region" description="Helical" evidence="6">
    <location>
        <begin position="6"/>
        <end position="25"/>
    </location>
</feature>
<evidence type="ECO:0000256" key="3">
    <source>
        <dbReference type="ARBA" id="ARBA00022692"/>
    </source>
</evidence>
<keyword evidence="4 6" id="KW-1133">Transmembrane helix</keyword>
<evidence type="ECO:0000313" key="9">
    <source>
        <dbReference type="Proteomes" id="UP001236500"/>
    </source>
</evidence>
<feature type="transmembrane region" description="Helical" evidence="6">
    <location>
        <begin position="264"/>
        <end position="286"/>
    </location>
</feature>
<keyword evidence="5 6" id="KW-0472">Membrane</keyword>
<protein>
    <submittedName>
        <fullName evidence="8">Type II secretion system F family protein</fullName>
    </submittedName>
</protein>
<feature type="transmembrane region" description="Helical" evidence="6">
    <location>
        <begin position="118"/>
        <end position="136"/>
    </location>
</feature>
<dbReference type="PANTHER" id="PTHR35007">
    <property type="entry name" value="INTEGRAL MEMBRANE PROTEIN-RELATED"/>
    <property type="match status" value="1"/>
</dbReference>
<dbReference type="Pfam" id="PF00482">
    <property type="entry name" value="T2SSF"/>
    <property type="match status" value="1"/>
</dbReference>
<gene>
    <name evidence="8" type="ORF">PVT68_11635</name>
</gene>
<evidence type="ECO:0000256" key="6">
    <source>
        <dbReference type="SAM" id="Phobius"/>
    </source>
</evidence>
<dbReference type="RefSeq" id="WP_280318224.1">
    <property type="nucleotide sequence ID" value="NZ_CP118605.1"/>
</dbReference>
<organism evidence="8 9">
    <name type="scientific">Microbulbifer bruguierae</name>
    <dbReference type="NCBI Taxonomy" id="3029061"/>
    <lineage>
        <taxon>Bacteria</taxon>
        <taxon>Pseudomonadati</taxon>
        <taxon>Pseudomonadota</taxon>
        <taxon>Gammaproteobacteria</taxon>
        <taxon>Cellvibrionales</taxon>
        <taxon>Microbulbiferaceae</taxon>
        <taxon>Microbulbifer</taxon>
    </lineage>
</organism>
<sequence length="292" mass="33469">MNLEFYKYWVLILIPISLVLLYTSIRGIKNEIPEEEREYLDPVPRRLRKIWPLVNLVSFYIGERLPVEWLVRYQKSLVKAGLNYVMSPAQYFSLQLTSATLMASMATFLSMMLGAYDYLYTVFGAAIGYVMPMMSVRDIRVKRQKDLVRSLPIYLDFLTLSTQAGLNISGAIMQSVDKGPESPMKVEFRKYLRDLRAGMSRDDGLRTMAERLDIAEINAFVSAVIQAEKTGASVGNTLKIQSDQRRIERFQKAEKLAMQAPVKLIFPLVVFIFPTTFIVIFFPIAMKLMEAL</sequence>
<dbReference type="EMBL" id="CP118605">
    <property type="protein sequence ID" value="WGL15419.1"/>
    <property type="molecule type" value="Genomic_DNA"/>
</dbReference>
<proteinExistence type="predicted"/>